<dbReference type="Proteomes" id="UP001174909">
    <property type="component" value="Unassembled WGS sequence"/>
</dbReference>
<protein>
    <submittedName>
        <fullName evidence="2">50S ribosomal protein L10</fullName>
    </submittedName>
</protein>
<keyword evidence="2" id="KW-0689">Ribosomal protein</keyword>
<evidence type="ECO:0000313" key="2">
    <source>
        <dbReference type="EMBL" id="CAI8007105.1"/>
    </source>
</evidence>
<dbReference type="GO" id="GO:0005840">
    <property type="term" value="C:ribosome"/>
    <property type="evidence" value="ECO:0007669"/>
    <property type="project" value="UniProtKB-KW"/>
</dbReference>
<dbReference type="InterPro" id="IPR001790">
    <property type="entry name" value="Ribosomal_uL10"/>
</dbReference>
<evidence type="ECO:0000256" key="1">
    <source>
        <dbReference type="ARBA" id="ARBA00008889"/>
    </source>
</evidence>
<sequence>MCPVHLAQGICILIGGSSEVPTQAKVDAVNKLAEKFQKSTIVITTNYSGLPVDEMTELRRALREAGVEYRVINREYALRSLAADERAAPAVNRIVIDGPTGVAFGYGEPTEPAKALSGFIRSTRSALTILGSEMDGRAYPVPTLNV</sequence>
<keyword evidence="2" id="KW-0687">Ribonucleoprotein</keyword>
<name>A0AA35W9X6_GEOBA</name>
<dbReference type="InterPro" id="IPR043141">
    <property type="entry name" value="Ribosomal_uL10-like_sf"/>
</dbReference>
<dbReference type="SUPFAM" id="SSF160369">
    <property type="entry name" value="Ribosomal protein L10-like"/>
    <property type="match status" value="1"/>
</dbReference>
<dbReference type="Gene3D" id="3.30.70.1730">
    <property type="match status" value="1"/>
</dbReference>
<evidence type="ECO:0000313" key="3">
    <source>
        <dbReference type="Proteomes" id="UP001174909"/>
    </source>
</evidence>
<reference evidence="2" key="1">
    <citation type="submission" date="2023-03" db="EMBL/GenBank/DDBJ databases">
        <authorList>
            <person name="Steffen K."/>
            <person name="Cardenas P."/>
        </authorList>
    </citation>
    <scope>NUCLEOTIDE SEQUENCE</scope>
</reference>
<dbReference type="EMBL" id="CASHTH010000746">
    <property type="protein sequence ID" value="CAI8007105.1"/>
    <property type="molecule type" value="Genomic_DNA"/>
</dbReference>
<organism evidence="2 3">
    <name type="scientific">Geodia barretti</name>
    <name type="common">Barrett's horny sponge</name>
    <dbReference type="NCBI Taxonomy" id="519541"/>
    <lineage>
        <taxon>Eukaryota</taxon>
        <taxon>Metazoa</taxon>
        <taxon>Porifera</taxon>
        <taxon>Demospongiae</taxon>
        <taxon>Heteroscleromorpha</taxon>
        <taxon>Tetractinellida</taxon>
        <taxon>Astrophorina</taxon>
        <taxon>Geodiidae</taxon>
        <taxon>Geodia</taxon>
    </lineage>
</organism>
<dbReference type="AlphaFoldDB" id="A0AA35W9X6"/>
<gene>
    <name evidence="2" type="ORF">GBAR_LOCUS5042</name>
</gene>
<proteinExistence type="inferred from homology"/>
<dbReference type="Pfam" id="PF00466">
    <property type="entry name" value="Ribosomal_L10"/>
    <property type="match status" value="1"/>
</dbReference>
<comment type="caution">
    <text evidence="2">The sequence shown here is derived from an EMBL/GenBank/DDBJ whole genome shotgun (WGS) entry which is preliminary data.</text>
</comment>
<accession>A0AA35W9X6</accession>
<keyword evidence="3" id="KW-1185">Reference proteome</keyword>
<comment type="similarity">
    <text evidence="1">Belongs to the universal ribosomal protein uL10 family.</text>
</comment>